<dbReference type="PANTHER" id="PTHR45586">
    <property type="entry name" value="TPR REPEAT-CONTAINING PROTEIN PA4667"/>
    <property type="match status" value="1"/>
</dbReference>
<proteinExistence type="predicted"/>
<dbReference type="InterPro" id="IPR011990">
    <property type="entry name" value="TPR-like_helical_dom_sf"/>
</dbReference>
<comment type="caution">
    <text evidence="4">The sequence shown here is derived from an EMBL/GenBank/DDBJ whole genome shotgun (WGS) entry which is preliminary data.</text>
</comment>
<dbReference type="AlphaFoldDB" id="A0A7V8SUR9"/>
<evidence type="ECO:0000256" key="2">
    <source>
        <dbReference type="ARBA" id="ARBA00022803"/>
    </source>
</evidence>
<dbReference type="InterPro" id="IPR051012">
    <property type="entry name" value="CellSynth/LPSAsmb/PSIAsmb"/>
</dbReference>
<reference evidence="4" key="1">
    <citation type="submission" date="2020-06" db="EMBL/GenBank/DDBJ databases">
        <title>Legume-microbial interactions unlock mineral nutrients during tropical forest succession.</title>
        <authorList>
            <person name="Epihov D.Z."/>
        </authorList>
    </citation>
    <scope>NUCLEOTIDE SEQUENCE [LARGE SCALE GENOMIC DNA]</scope>
    <source>
        <strain evidence="4">Pan2503</strain>
    </source>
</reference>
<dbReference type="Pfam" id="PF13432">
    <property type="entry name" value="TPR_16"/>
    <property type="match status" value="1"/>
</dbReference>
<dbReference type="Proteomes" id="UP000567293">
    <property type="component" value="Unassembled WGS sequence"/>
</dbReference>
<dbReference type="EMBL" id="JACDQQ010000032">
    <property type="protein sequence ID" value="MBA0083415.1"/>
    <property type="molecule type" value="Genomic_DNA"/>
</dbReference>
<dbReference type="Gene3D" id="1.25.40.10">
    <property type="entry name" value="Tetratricopeptide repeat domain"/>
    <property type="match status" value="1"/>
</dbReference>
<accession>A0A7V8SUR9</accession>
<name>A0A7V8SUR9_9BACT</name>
<keyword evidence="2" id="KW-0802">TPR repeat</keyword>
<sequence>MFAKGQQLFPDSVRMAVGLSIATYSQGETERSEQLLVRACDINPADITPYLFMGRLQEAERIEISGWRERLHRFSLLEPDNPLAHYYYAVALSNKGQEAAQDSAMEAELQKAVALDPQLGAAYLQLGRLYAARKDNPAAIAALEKAVANLPLPDEAHYRLAQIYRQMGDSDKARQEIGLYRQTSQQRTRQEQEQRGEIQQFVYTLGGPKPDAPSKDSKPR</sequence>
<evidence type="ECO:0000313" key="4">
    <source>
        <dbReference type="EMBL" id="MBA0083415.1"/>
    </source>
</evidence>
<gene>
    <name evidence="4" type="ORF">HRJ53_00305</name>
</gene>
<organism evidence="4 5">
    <name type="scientific">Candidatus Acidiferrum panamense</name>
    <dbReference type="NCBI Taxonomy" id="2741543"/>
    <lineage>
        <taxon>Bacteria</taxon>
        <taxon>Pseudomonadati</taxon>
        <taxon>Acidobacteriota</taxon>
        <taxon>Terriglobia</taxon>
        <taxon>Candidatus Acidiferrales</taxon>
        <taxon>Candidatus Acidiferrum</taxon>
    </lineage>
</organism>
<evidence type="ECO:0000256" key="3">
    <source>
        <dbReference type="SAM" id="MobiDB-lite"/>
    </source>
</evidence>
<evidence type="ECO:0000256" key="1">
    <source>
        <dbReference type="ARBA" id="ARBA00022737"/>
    </source>
</evidence>
<feature type="region of interest" description="Disordered" evidence="3">
    <location>
        <begin position="182"/>
        <end position="220"/>
    </location>
</feature>
<dbReference type="SUPFAM" id="SSF48452">
    <property type="entry name" value="TPR-like"/>
    <property type="match status" value="1"/>
</dbReference>
<evidence type="ECO:0000313" key="5">
    <source>
        <dbReference type="Proteomes" id="UP000567293"/>
    </source>
</evidence>
<keyword evidence="5" id="KW-1185">Reference proteome</keyword>
<protein>
    <submittedName>
        <fullName evidence="4">Tetratricopeptide repeat protein</fullName>
    </submittedName>
</protein>
<keyword evidence="1" id="KW-0677">Repeat</keyword>
<dbReference type="PANTHER" id="PTHR45586:SF1">
    <property type="entry name" value="LIPOPOLYSACCHARIDE ASSEMBLY PROTEIN B"/>
    <property type="match status" value="1"/>
</dbReference>